<dbReference type="GO" id="GO:0031956">
    <property type="term" value="F:medium-chain fatty acid-CoA ligase activity"/>
    <property type="evidence" value="ECO:0007669"/>
    <property type="project" value="TreeGrafter"/>
</dbReference>
<evidence type="ECO:0000259" key="5">
    <source>
        <dbReference type="Pfam" id="PF13193"/>
    </source>
</evidence>
<evidence type="ECO:0000256" key="1">
    <source>
        <dbReference type="ARBA" id="ARBA00006432"/>
    </source>
</evidence>
<dbReference type="EMBL" id="CANL01000078">
    <property type="protein sequence ID" value="CCM65521.1"/>
    <property type="molecule type" value="Genomic_DNA"/>
</dbReference>
<dbReference type="PANTHER" id="PTHR43201">
    <property type="entry name" value="ACYL-COA SYNTHETASE"/>
    <property type="match status" value="1"/>
</dbReference>
<comment type="similarity">
    <text evidence="1">Belongs to the ATP-dependent AMP-binding enzyme family.</text>
</comment>
<accession>R4Z6P9</accession>
<evidence type="ECO:0000256" key="3">
    <source>
        <dbReference type="SAM" id="MobiDB-lite"/>
    </source>
</evidence>
<dbReference type="RefSeq" id="WP_012230290.1">
    <property type="nucleotide sequence ID" value="NZ_HG422565.1"/>
</dbReference>
<dbReference type="InterPro" id="IPR045851">
    <property type="entry name" value="AMP-bd_C_sf"/>
</dbReference>
<dbReference type="STRING" id="1229780.BN381_80051"/>
<dbReference type="GO" id="GO:0006631">
    <property type="term" value="P:fatty acid metabolic process"/>
    <property type="evidence" value="ECO:0007669"/>
    <property type="project" value="TreeGrafter"/>
</dbReference>
<gene>
    <name evidence="6" type="ORF">BN381_80051</name>
</gene>
<keyword evidence="2 6" id="KW-0436">Ligase</keyword>
<dbReference type="InterPro" id="IPR000873">
    <property type="entry name" value="AMP-dep_synth/lig_dom"/>
</dbReference>
<feature type="region of interest" description="Disordered" evidence="3">
    <location>
        <begin position="1"/>
        <end position="20"/>
    </location>
</feature>
<evidence type="ECO:0000259" key="4">
    <source>
        <dbReference type="Pfam" id="PF00501"/>
    </source>
</evidence>
<proteinExistence type="inferred from homology"/>
<dbReference type="EC" id="6.2.1.-" evidence="6"/>
<name>R4Z6P9_9ACTN</name>
<dbReference type="PROSITE" id="PS00455">
    <property type="entry name" value="AMP_BINDING"/>
    <property type="match status" value="1"/>
</dbReference>
<organism evidence="6 7">
    <name type="scientific">Candidatus Neomicrothrix parvicella RN1</name>
    <dbReference type="NCBI Taxonomy" id="1229780"/>
    <lineage>
        <taxon>Bacteria</taxon>
        <taxon>Bacillati</taxon>
        <taxon>Actinomycetota</taxon>
        <taxon>Acidimicrobiia</taxon>
        <taxon>Acidimicrobiales</taxon>
        <taxon>Microthrixaceae</taxon>
        <taxon>Candidatus Neomicrothrix</taxon>
    </lineage>
</organism>
<evidence type="ECO:0000313" key="7">
    <source>
        <dbReference type="Proteomes" id="UP000018291"/>
    </source>
</evidence>
<keyword evidence="7" id="KW-1185">Reference proteome</keyword>
<dbReference type="Gene3D" id="3.40.50.12780">
    <property type="entry name" value="N-terminal domain of ligase-like"/>
    <property type="match status" value="1"/>
</dbReference>
<dbReference type="InterPro" id="IPR042099">
    <property type="entry name" value="ANL_N_sf"/>
</dbReference>
<evidence type="ECO:0000313" key="6">
    <source>
        <dbReference type="EMBL" id="CCM65521.1"/>
    </source>
</evidence>
<feature type="domain" description="AMP-binding enzyme C-terminal" evidence="5">
    <location>
        <begin position="508"/>
        <end position="584"/>
    </location>
</feature>
<feature type="domain" description="AMP-dependent synthetase/ligase" evidence="4">
    <location>
        <begin position="75"/>
        <end position="458"/>
    </location>
</feature>
<dbReference type="AlphaFoldDB" id="R4Z6P9"/>
<comment type="caution">
    <text evidence="6">The sequence shown here is derived from an EMBL/GenBank/DDBJ whole genome shotgun (WGS) entry which is preliminary data.</text>
</comment>
<protein>
    <submittedName>
        <fullName evidence="6">Putative ligase/synthetase</fullName>
        <ecNumber evidence="6">6.2.1.-</ecNumber>
    </submittedName>
</protein>
<reference evidence="6 7" key="1">
    <citation type="journal article" date="2013" name="ISME J.">
        <title>Metabolic model for the filamentous 'Candidatus Microthrix parvicella' based on genomic and metagenomic analyses.</title>
        <authorList>
            <person name="Jon McIlroy S."/>
            <person name="Kristiansen R."/>
            <person name="Albertsen M."/>
            <person name="Michael Karst S."/>
            <person name="Rossetti S."/>
            <person name="Lund Nielsen J."/>
            <person name="Tandoi V."/>
            <person name="James Seviour R."/>
            <person name="Nielsen P.H."/>
        </authorList>
    </citation>
    <scope>NUCLEOTIDE SEQUENCE [LARGE SCALE GENOMIC DNA]</scope>
    <source>
        <strain evidence="6 7">RN1</strain>
    </source>
</reference>
<dbReference type="Pfam" id="PF00501">
    <property type="entry name" value="AMP-binding"/>
    <property type="match status" value="1"/>
</dbReference>
<dbReference type="SUPFAM" id="SSF56801">
    <property type="entry name" value="Acetyl-CoA synthetase-like"/>
    <property type="match status" value="1"/>
</dbReference>
<dbReference type="HOGENOM" id="CLU_000022_59_0_11"/>
<dbReference type="OrthoDB" id="9803968at2"/>
<dbReference type="eggNOG" id="COG0318">
    <property type="taxonomic scope" value="Bacteria"/>
</dbReference>
<dbReference type="InterPro" id="IPR020845">
    <property type="entry name" value="AMP-binding_CS"/>
</dbReference>
<dbReference type="Gene3D" id="3.30.300.30">
    <property type="match status" value="1"/>
</dbReference>
<dbReference type="PANTHER" id="PTHR43201:SF5">
    <property type="entry name" value="MEDIUM-CHAIN ACYL-COA LIGASE ACSF2, MITOCHONDRIAL"/>
    <property type="match status" value="1"/>
</dbReference>
<dbReference type="InterPro" id="IPR025110">
    <property type="entry name" value="AMP-bd_C"/>
</dbReference>
<dbReference type="Pfam" id="PF13193">
    <property type="entry name" value="AMP-binding_C"/>
    <property type="match status" value="1"/>
</dbReference>
<evidence type="ECO:0000256" key="2">
    <source>
        <dbReference type="ARBA" id="ARBA00022598"/>
    </source>
</evidence>
<dbReference type="Proteomes" id="UP000018291">
    <property type="component" value="Unassembled WGS sequence"/>
</dbReference>
<sequence length="602" mass="63871">MTHGVEQPGDGDPARNKVSTPTTTEIIAEVRSQLIGPGGAFEVVTEPVGGIGQPGPIDMLVYANRLAHLREVFAFAAAHGDATFIVYGERRITFSQFVADANRVAANLATLGVGHGDRVAVLSQNNPEWCLTFWATVNLGAILVGLNGWWNTDEILFGLSDSGAKILVADPKRLARVSGSLDGLPDLQQVVVIGARDPNDQSDSVPVRPFADLLAGEDPAPPATPLAEADPAVIFYTSGTTGRPKGAISTHRGMVANLQNTVFSLTANGMVLDRLGEPSSTAPGGPPTALFTSPLFHVSGCHSTLVVGLLGGLKLVMMEDRFTPEAALALIQDEQVTIWSTVPTMIWRTCEYPGRADYNTSSITSVAFGGSPSAAELQRMIRETFPNVRATSNAYGLTESSSVATLHLAGATLDRPDSVGLPMPVVELAIADADGSHLGPNVQGEVLIRGPIIMPGYWNRPDATATTLRDGWLHTGDLGHVDEDGYLFITDRAKDMIIRGGENVYCVEIEQRLVEHPQVADAAVVGVPHAELGEQVKAVVELVADADIDDAQLRSWVGDALATFKVPAIIERWPGKLPRNASGKLLKNVLRGSGPVSFAETM</sequence>